<protein>
    <recommendedName>
        <fullName evidence="3">Lipoprotein</fullName>
    </recommendedName>
</protein>
<evidence type="ECO:0000313" key="1">
    <source>
        <dbReference type="EMBL" id="MBK3332746.1"/>
    </source>
</evidence>
<sequence length="158" mass="17729">MRVVILFLGIFLASCSYKSIDYGKVKKEYYCIKRIHFPRAEATALDVITRAVSDAVISAGGRLECSGRTTRFIVVNIKSLRISPIGYSPAQRASIYKVSIDLDFLLENRKNETVLKKNIKEMAQYTGVGLTGDVERRYAIEEIGRVVSVRIFSILTGK</sequence>
<proteinExistence type="predicted"/>
<name>A0ABS1GII1_9AQUI</name>
<dbReference type="Proteomes" id="UP000772812">
    <property type="component" value="Unassembled WGS sequence"/>
</dbReference>
<dbReference type="EMBL" id="JAACYA010000002">
    <property type="protein sequence ID" value="MBK3332746.1"/>
    <property type="molecule type" value="Genomic_DNA"/>
</dbReference>
<accession>A0ABS1GII1</accession>
<evidence type="ECO:0008006" key="3">
    <source>
        <dbReference type="Google" id="ProtNLM"/>
    </source>
</evidence>
<comment type="caution">
    <text evidence="1">The sequence shown here is derived from an EMBL/GenBank/DDBJ whole genome shotgun (WGS) entry which is preliminary data.</text>
</comment>
<keyword evidence="2" id="KW-1185">Reference proteome</keyword>
<evidence type="ECO:0000313" key="2">
    <source>
        <dbReference type="Proteomes" id="UP000772812"/>
    </source>
</evidence>
<dbReference type="RefSeq" id="WP_200674160.1">
    <property type="nucleotide sequence ID" value="NZ_JAACYA010000002.1"/>
</dbReference>
<organism evidence="1 2">
    <name type="scientific">Persephonella atlantica</name>
    <dbReference type="NCBI Taxonomy" id="2699429"/>
    <lineage>
        <taxon>Bacteria</taxon>
        <taxon>Pseudomonadati</taxon>
        <taxon>Aquificota</taxon>
        <taxon>Aquificia</taxon>
        <taxon>Aquificales</taxon>
        <taxon>Hydrogenothermaceae</taxon>
        <taxon>Persephonella</taxon>
    </lineage>
</organism>
<dbReference type="PROSITE" id="PS51257">
    <property type="entry name" value="PROKAR_LIPOPROTEIN"/>
    <property type="match status" value="1"/>
</dbReference>
<gene>
    <name evidence="1" type="ORF">GWK41_06660</name>
</gene>
<reference evidence="1 2" key="1">
    <citation type="journal article" date="2021" name="Syst. Appl. Microbiol.">
        <title>Persephonella atlantica sp. nov.: How to adapt to physico-chemical gradients in high temperature hydrothermal habitats.</title>
        <authorList>
            <person name="Francois D.X."/>
            <person name="Godfroy A."/>
            <person name="Mathien C."/>
            <person name="Aube J."/>
            <person name="Cathalot C."/>
            <person name="Lesongeur F."/>
            <person name="L'Haridon S."/>
            <person name="Philippon X."/>
            <person name="Roussel E.G."/>
        </authorList>
    </citation>
    <scope>NUCLEOTIDE SEQUENCE [LARGE SCALE GENOMIC DNA]</scope>
    <source>
        <strain evidence="1 2">MO1340</strain>
    </source>
</reference>